<feature type="signal peptide" evidence="4">
    <location>
        <begin position="1"/>
        <end position="24"/>
    </location>
</feature>
<dbReference type="Proteomes" id="UP000639772">
    <property type="component" value="Chromosome 7"/>
</dbReference>
<dbReference type="GO" id="GO:0016788">
    <property type="term" value="F:hydrolase activity, acting on ester bonds"/>
    <property type="evidence" value="ECO:0007669"/>
    <property type="project" value="InterPro"/>
</dbReference>
<dbReference type="InterPro" id="IPR051058">
    <property type="entry name" value="GDSL_Est/Lipase"/>
</dbReference>
<gene>
    <name evidence="5" type="ORF">HPP92_014129</name>
</gene>
<dbReference type="Gene3D" id="3.40.50.1110">
    <property type="entry name" value="SGNH hydrolase"/>
    <property type="match status" value="1"/>
</dbReference>
<evidence type="ECO:0000256" key="4">
    <source>
        <dbReference type="SAM" id="SignalP"/>
    </source>
</evidence>
<name>A0A835UUH3_VANPL</name>
<dbReference type="PANTHER" id="PTHR45648">
    <property type="entry name" value="GDSL LIPASE/ACYLHYDROLASE FAMILY PROTEIN (AFU_ORTHOLOGUE AFUA_4G14700)"/>
    <property type="match status" value="1"/>
</dbReference>
<dbReference type="InterPro" id="IPR001087">
    <property type="entry name" value="GDSL"/>
</dbReference>
<protein>
    <submittedName>
        <fullName evidence="5">Uncharacterized protein</fullName>
    </submittedName>
</protein>
<organism evidence="5 6">
    <name type="scientific">Vanilla planifolia</name>
    <name type="common">Vanilla</name>
    <dbReference type="NCBI Taxonomy" id="51239"/>
    <lineage>
        <taxon>Eukaryota</taxon>
        <taxon>Viridiplantae</taxon>
        <taxon>Streptophyta</taxon>
        <taxon>Embryophyta</taxon>
        <taxon>Tracheophyta</taxon>
        <taxon>Spermatophyta</taxon>
        <taxon>Magnoliopsida</taxon>
        <taxon>Liliopsida</taxon>
        <taxon>Asparagales</taxon>
        <taxon>Orchidaceae</taxon>
        <taxon>Vanilloideae</taxon>
        <taxon>Vanilleae</taxon>
        <taxon>Vanilla</taxon>
    </lineage>
</organism>
<evidence type="ECO:0000256" key="3">
    <source>
        <dbReference type="ARBA" id="ARBA00022963"/>
    </source>
</evidence>
<keyword evidence="4" id="KW-0732">Signal</keyword>
<sequence length="374" mass="41707">MTFFYLFRATIFLLLSSFFSRLSAERITSVPAIFVFGDSSADVGNNNYIPSAPVDIRGNYPHYGIDFPSQVPTGRFSNGYIGVDYLAKAMGFEQSPQPYLSLAKEEEDGVLQGVNFASGGSGILDSTGSVSISLKTQIEYFEKFRSILIRKLGERAASLHLAKSLFFVGTGGNDLIAYYTEFGPRINETMTRLFISSLGLKFEQHLKKLYGLGPRKFGLYGQTPIGCAPALKIWNPSRGCMEDLNACSLLFNRVVRSRLDHLSSTLPGFKYSHANLYNSVVFLLENPDVYGFRQLESSCCGSGVLNAEEGCSPHSPYCHNREEYYFWDKYHPTQRGHEVLAMNAYNGSKVYAAPINIKQLVESGMEERNMHFSA</sequence>
<dbReference type="SUPFAM" id="SSF52266">
    <property type="entry name" value="SGNH hydrolase"/>
    <property type="match status" value="1"/>
</dbReference>
<keyword evidence="3" id="KW-0443">Lipid metabolism</keyword>
<dbReference type="Pfam" id="PF00657">
    <property type="entry name" value="Lipase_GDSL"/>
    <property type="match status" value="1"/>
</dbReference>
<dbReference type="AlphaFoldDB" id="A0A835UUH3"/>
<keyword evidence="2" id="KW-0378">Hydrolase</keyword>
<dbReference type="GO" id="GO:0016042">
    <property type="term" value="P:lipid catabolic process"/>
    <property type="evidence" value="ECO:0007669"/>
    <property type="project" value="UniProtKB-KW"/>
</dbReference>
<reference evidence="5 6" key="1">
    <citation type="journal article" date="2020" name="Nat. Food">
        <title>A phased Vanilla planifolia genome enables genetic improvement of flavour and production.</title>
        <authorList>
            <person name="Hasing T."/>
            <person name="Tang H."/>
            <person name="Brym M."/>
            <person name="Khazi F."/>
            <person name="Huang T."/>
            <person name="Chambers A.H."/>
        </authorList>
    </citation>
    <scope>NUCLEOTIDE SEQUENCE [LARGE SCALE GENOMIC DNA]</scope>
    <source>
        <tissue evidence="5">Leaf</tissue>
    </source>
</reference>
<evidence type="ECO:0000313" key="5">
    <source>
        <dbReference type="EMBL" id="KAG0474443.1"/>
    </source>
</evidence>
<feature type="chain" id="PRO_5032641362" evidence="4">
    <location>
        <begin position="25"/>
        <end position="374"/>
    </location>
</feature>
<evidence type="ECO:0000256" key="1">
    <source>
        <dbReference type="ARBA" id="ARBA00008668"/>
    </source>
</evidence>
<evidence type="ECO:0000256" key="2">
    <source>
        <dbReference type="ARBA" id="ARBA00022801"/>
    </source>
</evidence>
<proteinExistence type="inferred from homology"/>
<dbReference type="InterPro" id="IPR036514">
    <property type="entry name" value="SGNH_hydro_sf"/>
</dbReference>
<comment type="similarity">
    <text evidence="1">Belongs to the 'GDSL' lipolytic enzyme family.</text>
</comment>
<accession>A0A835UUH3</accession>
<evidence type="ECO:0000313" key="6">
    <source>
        <dbReference type="Proteomes" id="UP000639772"/>
    </source>
</evidence>
<dbReference type="OrthoDB" id="1600564at2759"/>
<dbReference type="PANTHER" id="PTHR45648:SF180">
    <property type="entry name" value="OS04G0561800 PROTEIN"/>
    <property type="match status" value="1"/>
</dbReference>
<dbReference type="CDD" id="cd01837">
    <property type="entry name" value="SGNH_plant_lipase_like"/>
    <property type="match status" value="1"/>
</dbReference>
<keyword evidence="3" id="KW-0442">Lipid degradation</keyword>
<dbReference type="InterPro" id="IPR035669">
    <property type="entry name" value="SGNH_plant_lipase-like"/>
</dbReference>
<comment type="caution">
    <text evidence="5">The sequence shown here is derived from an EMBL/GenBank/DDBJ whole genome shotgun (WGS) entry which is preliminary data.</text>
</comment>
<dbReference type="EMBL" id="JADCNM010000007">
    <property type="protein sequence ID" value="KAG0474443.1"/>
    <property type="molecule type" value="Genomic_DNA"/>
</dbReference>